<dbReference type="InterPro" id="IPR029030">
    <property type="entry name" value="Caspase-like_dom_sf"/>
</dbReference>
<dbReference type="Pfam" id="PF00656">
    <property type="entry name" value="Peptidase_C14"/>
    <property type="match status" value="1"/>
</dbReference>
<dbReference type="EMBL" id="CAJMWX010001217">
    <property type="protein sequence ID" value="CAE6475258.1"/>
    <property type="molecule type" value="Genomic_DNA"/>
</dbReference>
<evidence type="ECO:0000259" key="3">
    <source>
        <dbReference type="Pfam" id="PF00656"/>
    </source>
</evidence>
<sequence>TKPSLHALVIGINKYESYDHLANATVDAFEFKQYLIRDLLAPNEQIKVIFNEQATKWNIILALQDLAREDNGIKHGDPIVIYYAGYGGELDPPPDRVLNRSPVHCIIPQDTSKVNGVYPIPDFTIGALVHKIAREKGNNITLIFDCGYSLSDIQDEMPPNTLPRAIDKKDLPALPTCSDHITIRDALNGSDIDDLYSLELSSPRADTHVLLSACGHQESVFENSEFPGYGYFSRALLETLRSIEVNSLTYEGLIQRLSTLKANMVQNPCCKGKNTDRILFDGQVKGASTSMITIEQKQDGLYLQAGLVQGITPGFKYAIHSGDIFGPNDMIIGTLEVDQVDPFAARLKDENALDVPSFCYGRRVAYGLDQALSVYITEDFVKAVEPSKAWSRILSGGKDNTLIRPTSPGLAQVILSAYGKKETTFKLRNQVSIKYGIGTLPLPGRSSIPPSASQVVPILSALAKWHWYLRHAPASRPFQGLVDLEFYQLHPAGKYTDSGNPIFESEGENLIVGGEVNIVANPEGRYGVRIVNRSSADLYVYLFSFSPTSLAITHKSTPPTGSPSAQLPESESLTIGYGPGEQVPFTFSIDDALRMDATILRLFVSTHPADIEGVEQESPFEANGALLNEQLKDLFGREAVWDVIGVNVACKRPSRKDEGIIEPFGGLTIISDLEPTTTLNADPTITPNLDLGITPVIGADTSPTSPLPALFPAPTAAYPPVIPSTNGTQFTGKSSTRRMVEALTAHATFLPWFCTPALTPELLASIRCMRLRTLGSAKGPGGTNSSTETGGYFEISVIGSDGFPKLSTKKKEMKYRSHSASTSVEWIDGMVFEEDHELWGNLGAGDYFEVSVCAKGKGWICEANMGNLTFW</sequence>
<dbReference type="GO" id="GO:0004197">
    <property type="term" value="F:cysteine-type endopeptidase activity"/>
    <property type="evidence" value="ECO:0007669"/>
    <property type="project" value="InterPro"/>
</dbReference>
<evidence type="ECO:0000256" key="1">
    <source>
        <dbReference type="ARBA" id="ARBA00022703"/>
    </source>
</evidence>
<dbReference type="GO" id="GO:0006508">
    <property type="term" value="P:proteolysis"/>
    <property type="evidence" value="ECO:0007669"/>
    <property type="project" value="InterPro"/>
</dbReference>
<dbReference type="Proteomes" id="UP000663888">
    <property type="component" value="Unassembled WGS sequence"/>
</dbReference>
<dbReference type="InterPro" id="IPR011600">
    <property type="entry name" value="Pept_C14_caspase"/>
</dbReference>
<feature type="non-terminal residue" evidence="4">
    <location>
        <position position="1"/>
    </location>
</feature>
<keyword evidence="1" id="KW-0053">Apoptosis</keyword>
<dbReference type="SUPFAM" id="SSF52129">
    <property type="entry name" value="Caspase-like"/>
    <property type="match status" value="1"/>
</dbReference>
<keyword evidence="2" id="KW-0378">Hydrolase</keyword>
<keyword evidence="2" id="KW-0645">Protease</keyword>
<protein>
    <recommendedName>
        <fullName evidence="3">Peptidase C14 caspase domain-containing protein</fullName>
    </recommendedName>
</protein>
<evidence type="ECO:0000256" key="2">
    <source>
        <dbReference type="ARBA" id="ARBA00022807"/>
    </source>
</evidence>
<dbReference type="Gene3D" id="3.40.50.1460">
    <property type="match status" value="1"/>
</dbReference>
<name>A0A8H3GVK1_9AGAM</name>
<feature type="domain" description="Peptidase C14 caspase" evidence="3">
    <location>
        <begin position="6"/>
        <end position="273"/>
    </location>
</feature>
<comment type="caution">
    <text evidence="4">The sequence shown here is derived from an EMBL/GenBank/DDBJ whole genome shotgun (WGS) entry which is preliminary data.</text>
</comment>
<keyword evidence="2" id="KW-0788">Thiol protease</keyword>
<evidence type="ECO:0000313" key="5">
    <source>
        <dbReference type="Proteomes" id="UP000663888"/>
    </source>
</evidence>
<dbReference type="GO" id="GO:0006915">
    <property type="term" value="P:apoptotic process"/>
    <property type="evidence" value="ECO:0007669"/>
    <property type="project" value="UniProtKB-KW"/>
</dbReference>
<gene>
    <name evidence="4" type="ORF">RDB_LOCUS115248</name>
</gene>
<proteinExistence type="predicted"/>
<evidence type="ECO:0000313" key="4">
    <source>
        <dbReference type="EMBL" id="CAE6475258.1"/>
    </source>
</evidence>
<dbReference type="AlphaFoldDB" id="A0A8H3GVK1"/>
<organism evidence="4 5">
    <name type="scientific">Rhizoctonia solani</name>
    <dbReference type="NCBI Taxonomy" id="456999"/>
    <lineage>
        <taxon>Eukaryota</taxon>
        <taxon>Fungi</taxon>
        <taxon>Dikarya</taxon>
        <taxon>Basidiomycota</taxon>
        <taxon>Agaricomycotina</taxon>
        <taxon>Agaricomycetes</taxon>
        <taxon>Cantharellales</taxon>
        <taxon>Ceratobasidiaceae</taxon>
        <taxon>Rhizoctonia</taxon>
    </lineage>
</organism>
<accession>A0A8H3GVK1</accession>
<reference evidence="4" key="1">
    <citation type="submission" date="2021-01" db="EMBL/GenBank/DDBJ databases">
        <authorList>
            <person name="Kaushik A."/>
        </authorList>
    </citation>
    <scope>NUCLEOTIDE SEQUENCE</scope>
    <source>
        <strain evidence="4">AG4-R118</strain>
    </source>
</reference>